<dbReference type="GO" id="GO:0005743">
    <property type="term" value="C:mitochondrial inner membrane"/>
    <property type="evidence" value="ECO:0007669"/>
    <property type="project" value="UniProtKB-ARBA"/>
</dbReference>
<dbReference type="PANTHER" id="PTHR12919">
    <property type="entry name" value="30S RIBOSOMAL PROTEIN S16"/>
    <property type="match status" value="1"/>
</dbReference>
<evidence type="ECO:0000256" key="7">
    <source>
        <dbReference type="ARBA" id="ARBA00035438"/>
    </source>
</evidence>
<dbReference type="FunFam" id="3.30.1320.10:FF:000004">
    <property type="entry name" value="28S ribosomal protein S16, mitochondrial"/>
    <property type="match status" value="1"/>
</dbReference>
<evidence type="ECO:0000256" key="5">
    <source>
        <dbReference type="ARBA" id="ARBA00023274"/>
    </source>
</evidence>
<evidence type="ECO:0000256" key="4">
    <source>
        <dbReference type="ARBA" id="ARBA00023128"/>
    </source>
</evidence>
<evidence type="ECO:0000256" key="2">
    <source>
        <dbReference type="ARBA" id="ARBA00006668"/>
    </source>
</evidence>
<keyword evidence="3" id="KW-0689">Ribosomal protein</keyword>
<keyword evidence="5" id="KW-0687">Ribonucleoprotein</keyword>
<comment type="similarity">
    <text evidence="2">Belongs to the bacterial ribosomal protein bS16 family.</text>
</comment>
<dbReference type="GO" id="GO:0005763">
    <property type="term" value="C:mitochondrial small ribosomal subunit"/>
    <property type="evidence" value="ECO:0007669"/>
    <property type="project" value="TreeGrafter"/>
</dbReference>
<feature type="compositionally biased region" description="Basic and acidic residues" evidence="8">
    <location>
        <begin position="1"/>
        <end position="12"/>
    </location>
</feature>
<organism evidence="9">
    <name type="scientific">Mesocestoides corti</name>
    <name type="common">Flatworm</name>
    <dbReference type="NCBI Taxonomy" id="53468"/>
    <lineage>
        <taxon>Eukaryota</taxon>
        <taxon>Metazoa</taxon>
        <taxon>Spiralia</taxon>
        <taxon>Lophotrochozoa</taxon>
        <taxon>Platyhelminthes</taxon>
        <taxon>Cestoda</taxon>
        <taxon>Eucestoda</taxon>
        <taxon>Cyclophyllidea</taxon>
        <taxon>Mesocestoididae</taxon>
        <taxon>Mesocestoides</taxon>
    </lineage>
</organism>
<dbReference type="HAMAP" id="MF_00385">
    <property type="entry name" value="Ribosomal_bS16"/>
    <property type="match status" value="1"/>
</dbReference>
<dbReference type="GO" id="GO:0003735">
    <property type="term" value="F:structural constituent of ribosome"/>
    <property type="evidence" value="ECO:0007669"/>
    <property type="project" value="InterPro"/>
</dbReference>
<dbReference type="InterPro" id="IPR023803">
    <property type="entry name" value="Ribosomal_bS16_dom_sf"/>
</dbReference>
<evidence type="ECO:0000313" key="9">
    <source>
        <dbReference type="WBParaSite" id="MCU_006982-RA"/>
    </source>
</evidence>
<dbReference type="PANTHER" id="PTHR12919:SF20">
    <property type="entry name" value="SMALL RIBOSOMAL SUBUNIT PROTEIN BS16M"/>
    <property type="match status" value="1"/>
</dbReference>
<dbReference type="Gene3D" id="3.30.1320.10">
    <property type="match status" value="1"/>
</dbReference>
<comment type="subcellular location">
    <subcellularLocation>
        <location evidence="1">Mitochondrion</location>
    </subcellularLocation>
</comment>
<keyword evidence="4" id="KW-0496">Mitochondrion</keyword>
<dbReference type="AlphaFoldDB" id="A0A5K3FFF1"/>
<evidence type="ECO:0000256" key="6">
    <source>
        <dbReference type="ARBA" id="ARBA00035263"/>
    </source>
</evidence>
<dbReference type="InterPro" id="IPR000307">
    <property type="entry name" value="Ribosomal_bS16"/>
</dbReference>
<dbReference type="NCBIfam" id="TIGR00002">
    <property type="entry name" value="S16"/>
    <property type="match status" value="1"/>
</dbReference>
<feature type="region of interest" description="Disordered" evidence="8">
    <location>
        <begin position="1"/>
        <end position="26"/>
    </location>
</feature>
<dbReference type="GO" id="GO:0032543">
    <property type="term" value="P:mitochondrial translation"/>
    <property type="evidence" value="ECO:0007669"/>
    <property type="project" value="TreeGrafter"/>
</dbReference>
<reference evidence="9" key="1">
    <citation type="submission" date="2019-11" db="UniProtKB">
        <authorList>
            <consortium name="WormBaseParasite"/>
        </authorList>
    </citation>
    <scope>IDENTIFICATION</scope>
</reference>
<dbReference type="WBParaSite" id="MCU_006982-RA">
    <property type="protein sequence ID" value="MCU_006982-RA"/>
    <property type="gene ID" value="MCU_006982"/>
</dbReference>
<name>A0A5K3FFF1_MESCO</name>
<protein>
    <recommendedName>
        <fullName evidence="6">Small ribosomal subunit protein bS16m</fullName>
    </recommendedName>
    <alternativeName>
        <fullName evidence="7">28S ribosomal protein S16, mitochondrial</fullName>
    </alternativeName>
</protein>
<evidence type="ECO:0000256" key="8">
    <source>
        <dbReference type="SAM" id="MobiDB-lite"/>
    </source>
</evidence>
<dbReference type="Pfam" id="PF00886">
    <property type="entry name" value="Ribosomal_S16"/>
    <property type="match status" value="1"/>
</dbReference>
<feature type="region of interest" description="Disordered" evidence="8">
    <location>
        <begin position="226"/>
        <end position="269"/>
    </location>
</feature>
<dbReference type="SUPFAM" id="SSF54565">
    <property type="entry name" value="Ribosomal protein S16"/>
    <property type="match status" value="1"/>
</dbReference>
<feature type="compositionally biased region" description="Basic and acidic residues" evidence="8">
    <location>
        <begin position="258"/>
        <end position="269"/>
    </location>
</feature>
<evidence type="ECO:0000256" key="1">
    <source>
        <dbReference type="ARBA" id="ARBA00004173"/>
    </source>
</evidence>
<evidence type="ECO:0000256" key="3">
    <source>
        <dbReference type="ARBA" id="ARBA00022980"/>
    </source>
</evidence>
<proteinExistence type="inferred from homology"/>
<accession>A0A5K3FFF1</accession>
<sequence>MPLDRRETRDWLRPGGPTCLRPNPTPHHNATAEILVPTIVMVPLRRHGLFLVQSFDSSLTIRHLRSIPADRLRKLIAEQNDNMSNRIVPGRDQPSSWWLTQPRDRSKKVVGMRPVKPLPELRISMVREGCTNRPFYTIQVKSNQAHGKDQGIEQVGSWDPFPNREHGEQLVGLNVERILYWMSQGAQPTERVAELLGLAGILPIHPHSLLVAHRARCAMSQMAKAAESKALEETQSDADGADGDTNKSQEEEEDGEKVDDPLKRPDAIWRKKNSGEHWWRHGLM</sequence>